<name>A0A512RDP3_9BACT</name>
<gene>
    <name evidence="1" type="ORF">CCY01nite_00860</name>
</gene>
<evidence type="ECO:0000313" key="2">
    <source>
        <dbReference type="Proteomes" id="UP000321436"/>
    </source>
</evidence>
<dbReference type="EMBL" id="BKAU01000001">
    <property type="protein sequence ID" value="GEP93826.1"/>
    <property type="molecule type" value="Genomic_DNA"/>
</dbReference>
<accession>A0A512RDP3</accession>
<dbReference type="Proteomes" id="UP000321436">
    <property type="component" value="Unassembled WGS sequence"/>
</dbReference>
<keyword evidence="2" id="KW-1185">Reference proteome</keyword>
<proteinExistence type="predicted"/>
<comment type="caution">
    <text evidence="1">The sequence shown here is derived from an EMBL/GenBank/DDBJ whole genome shotgun (WGS) entry which is preliminary data.</text>
</comment>
<dbReference type="RefSeq" id="WP_146857334.1">
    <property type="nucleotide sequence ID" value="NZ_BKAU01000001.1"/>
</dbReference>
<dbReference type="OrthoDB" id="6402212at2"/>
<dbReference type="AlphaFoldDB" id="A0A512RDP3"/>
<reference evidence="1 2" key="1">
    <citation type="submission" date="2019-07" db="EMBL/GenBank/DDBJ databases">
        <title>Whole genome shotgun sequence of Chitinophaga cymbidii NBRC 109752.</title>
        <authorList>
            <person name="Hosoyama A."/>
            <person name="Uohara A."/>
            <person name="Ohji S."/>
            <person name="Ichikawa N."/>
        </authorList>
    </citation>
    <scope>NUCLEOTIDE SEQUENCE [LARGE SCALE GENOMIC DNA]</scope>
    <source>
        <strain evidence="1 2">NBRC 109752</strain>
    </source>
</reference>
<protein>
    <submittedName>
        <fullName evidence="1">Uncharacterized protein</fullName>
    </submittedName>
</protein>
<evidence type="ECO:0000313" key="1">
    <source>
        <dbReference type="EMBL" id="GEP93826.1"/>
    </source>
</evidence>
<sequence length="72" mass="8550">MNLRAFVSNDIGDEVEWVVIESDEGDTKGYFVYYYRNENMAFDTWHASLENAFDAVWIQYGIDRKDWEVLSD</sequence>
<organism evidence="1 2">
    <name type="scientific">Chitinophaga cymbidii</name>
    <dbReference type="NCBI Taxonomy" id="1096750"/>
    <lineage>
        <taxon>Bacteria</taxon>
        <taxon>Pseudomonadati</taxon>
        <taxon>Bacteroidota</taxon>
        <taxon>Chitinophagia</taxon>
        <taxon>Chitinophagales</taxon>
        <taxon>Chitinophagaceae</taxon>
        <taxon>Chitinophaga</taxon>
    </lineage>
</organism>